<dbReference type="OrthoDB" id="380589at2157"/>
<protein>
    <submittedName>
        <fullName evidence="1">Uncharacterized protein</fullName>
    </submittedName>
</protein>
<accession>A0A5N5UEW5</accession>
<evidence type="ECO:0000313" key="6">
    <source>
        <dbReference type="Proteomes" id="UP000326865"/>
    </source>
</evidence>
<accession>A0A5N5UQH0</accession>
<comment type="caution">
    <text evidence="1">The sequence shown here is derived from an EMBL/GenBank/DDBJ whole genome shotgun (WGS) entry which is preliminary data.</text>
</comment>
<gene>
    <name evidence="1" type="ORF">DM867_02205</name>
    <name evidence="2" type="ORF">DMP03_05445</name>
    <name evidence="3" type="ORF">DP108_02090</name>
</gene>
<evidence type="ECO:0000313" key="1">
    <source>
        <dbReference type="EMBL" id="KAB7515978.1"/>
    </source>
</evidence>
<dbReference type="EMBL" id="QJOW01000002">
    <property type="protein sequence ID" value="KAB7516809.1"/>
    <property type="molecule type" value="Genomic_DNA"/>
</dbReference>
<dbReference type="Proteomes" id="UP000326302">
    <property type="component" value="Unassembled WGS sequence"/>
</dbReference>
<sequence length="87" mass="9826">MSPHDTSDADPAFRALRSRVDRLERAREQRLDRLERLVAALADETERQRGVLESVLDDDDPRLGRDTAVETLLEAVVDEGVSDVDRP</sequence>
<name>A0A5N5UBK9_9EURY</name>
<evidence type="ECO:0000313" key="5">
    <source>
        <dbReference type="Proteomes" id="UP000326302"/>
    </source>
</evidence>
<dbReference type="AlphaFoldDB" id="A0A5N5UBK9"/>
<dbReference type="Proteomes" id="UP000326865">
    <property type="component" value="Unassembled WGS sequence"/>
</dbReference>
<dbReference type="EMBL" id="QMDY01000001">
    <property type="protein sequence ID" value="KAB7520064.1"/>
    <property type="molecule type" value="Genomic_DNA"/>
</dbReference>
<proteinExistence type="predicted"/>
<keyword evidence="6" id="KW-1185">Reference proteome</keyword>
<dbReference type="RefSeq" id="WP_152119691.1">
    <property type="nucleotide sequence ID" value="NZ_QJOW01000002.1"/>
</dbReference>
<organism evidence="1 6">
    <name type="scientific">Halosegnis rubeus</name>
    <dbReference type="NCBI Taxonomy" id="2212850"/>
    <lineage>
        <taxon>Archaea</taxon>
        <taxon>Methanobacteriati</taxon>
        <taxon>Methanobacteriota</taxon>
        <taxon>Stenosarchaea group</taxon>
        <taxon>Halobacteria</taxon>
        <taxon>Halobacteriales</taxon>
        <taxon>Natronomonadaceae</taxon>
        <taxon>Halosegnis</taxon>
    </lineage>
</organism>
<dbReference type="EMBL" id="QKKZ01000001">
    <property type="protein sequence ID" value="KAB7515978.1"/>
    <property type="molecule type" value="Genomic_DNA"/>
</dbReference>
<evidence type="ECO:0000313" key="3">
    <source>
        <dbReference type="EMBL" id="KAB7520064.1"/>
    </source>
</evidence>
<evidence type="ECO:0000313" key="2">
    <source>
        <dbReference type="EMBL" id="KAB7516809.1"/>
    </source>
</evidence>
<dbReference type="Proteomes" id="UP000326207">
    <property type="component" value="Unassembled WGS sequence"/>
</dbReference>
<reference evidence="4 5" key="1">
    <citation type="submission" date="2019-10" db="EMBL/GenBank/DDBJ databases">
        <title>Unraveling microbial dark matter from salterns through culturing: the case of the genus Halosegnis.</title>
        <authorList>
            <person name="Duran-Viseras A."/>
            <person name="Andrei A.-S."/>
            <person name="Vera-Gargallo B."/>
            <person name="Ghai R."/>
            <person name="Sanchez-Porro C."/>
            <person name="Ventosa A."/>
        </authorList>
    </citation>
    <scope>NUCLEOTIDE SEQUENCE [LARGE SCALE GENOMIC DNA]</scope>
    <source>
        <strain evidence="2 5">F17-44</strain>
        <strain evidence="1 6">F18-79</strain>
        <strain evidence="3 4">F19-13</strain>
    </source>
</reference>
<evidence type="ECO:0000313" key="4">
    <source>
        <dbReference type="Proteomes" id="UP000326207"/>
    </source>
</evidence>
<accession>A0A5N5UBK9</accession>